<dbReference type="EMBL" id="AFYH01169915">
    <property type="status" value="NOT_ANNOTATED_CDS"/>
    <property type="molecule type" value="Genomic_DNA"/>
</dbReference>
<dbReference type="Bgee" id="ENSLACG00000007859">
    <property type="expression patterns" value="Expressed in mesonephros and 6 other cell types or tissues"/>
</dbReference>
<reference evidence="1" key="2">
    <citation type="submission" date="2025-08" db="UniProtKB">
        <authorList>
            <consortium name="Ensembl"/>
        </authorList>
    </citation>
    <scope>IDENTIFICATION</scope>
</reference>
<protein>
    <submittedName>
        <fullName evidence="1">Armadillo like helical domain containing 1</fullName>
    </submittedName>
</protein>
<dbReference type="InterPro" id="IPR041090">
    <property type="entry name" value="DUF5578"/>
</dbReference>
<accession>H3AGX8</accession>
<organism evidence="1 2">
    <name type="scientific">Latimeria chalumnae</name>
    <name type="common">Coelacanth</name>
    <dbReference type="NCBI Taxonomy" id="7897"/>
    <lineage>
        <taxon>Eukaryota</taxon>
        <taxon>Metazoa</taxon>
        <taxon>Chordata</taxon>
        <taxon>Craniata</taxon>
        <taxon>Vertebrata</taxon>
        <taxon>Euteleostomi</taxon>
        <taxon>Coelacanthiformes</taxon>
        <taxon>Coelacanthidae</taxon>
        <taxon>Latimeria</taxon>
    </lineage>
</organism>
<evidence type="ECO:0000313" key="2">
    <source>
        <dbReference type="Proteomes" id="UP000008672"/>
    </source>
</evidence>
<dbReference type="Ensembl" id="ENSLACT00000008968.1">
    <property type="protein sequence ID" value="ENSLACP00000008899.1"/>
    <property type="gene ID" value="ENSLACG00000007859.1"/>
</dbReference>
<dbReference type="Pfam" id="PF17741">
    <property type="entry name" value="DUF5578"/>
    <property type="match status" value="1"/>
</dbReference>
<dbReference type="EMBL" id="AFYH01169913">
    <property type="status" value="NOT_ANNOTATED_CDS"/>
    <property type="molecule type" value="Genomic_DNA"/>
</dbReference>
<dbReference type="EMBL" id="AFYH01169909">
    <property type="status" value="NOT_ANNOTATED_CDS"/>
    <property type="molecule type" value="Genomic_DNA"/>
</dbReference>
<dbReference type="EMBL" id="AFYH01169908">
    <property type="status" value="NOT_ANNOTATED_CDS"/>
    <property type="molecule type" value="Genomic_DNA"/>
</dbReference>
<dbReference type="AlphaFoldDB" id="H3AGX8"/>
<evidence type="ECO:0000313" key="1">
    <source>
        <dbReference type="Ensembl" id="ENSLACP00000008899.1"/>
    </source>
</evidence>
<keyword evidence="2" id="KW-1185">Reference proteome</keyword>
<dbReference type="Gene3D" id="1.25.10.10">
    <property type="entry name" value="Leucine-rich Repeat Variant"/>
    <property type="match status" value="1"/>
</dbReference>
<dbReference type="EMBL" id="AFYH01169914">
    <property type="status" value="NOT_ANNOTATED_CDS"/>
    <property type="molecule type" value="Genomic_DNA"/>
</dbReference>
<dbReference type="Proteomes" id="UP000008672">
    <property type="component" value="Unassembled WGS sequence"/>
</dbReference>
<reference evidence="1" key="3">
    <citation type="submission" date="2025-09" db="UniProtKB">
        <authorList>
            <consortium name="Ensembl"/>
        </authorList>
    </citation>
    <scope>IDENTIFICATION</scope>
</reference>
<dbReference type="PANTHER" id="PTHR34258">
    <property type="entry name" value="ARMADILLO-LIKE HELICAL DOMAIN CONTAINING PROTEIN 1"/>
    <property type="match status" value="1"/>
</dbReference>
<dbReference type="InterPro" id="IPR011989">
    <property type="entry name" value="ARM-like"/>
</dbReference>
<dbReference type="GeneTree" id="ENSGT00390000001593"/>
<name>H3AGX8_LATCH</name>
<dbReference type="HOGENOM" id="CLU_057628_1_0_1"/>
<reference evidence="2" key="1">
    <citation type="submission" date="2011-08" db="EMBL/GenBank/DDBJ databases">
        <title>The draft genome of Latimeria chalumnae.</title>
        <authorList>
            <person name="Di Palma F."/>
            <person name="Alfoldi J."/>
            <person name="Johnson J."/>
            <person name="Berlin A."/>
            <person name="Gnerre S."/>
            <person name="Jaffe D."/>
            <person name="MacCallum I."/>
            <person name="Young S."/>
            <person name="Walker B.J."/>
            <person name="Lander E."/>
            <person name="Lindblad-Toh K."/>
        </authorList>
    </citation>
    <scope>NUCLEOTIDE SEQUENCE [LARGE SCALE GENOMIC DNA]</scope>
    <source>
        <strain evidence="2">Wild caught</strain>
    </source>
</reference>
<dbReference type="SUPFAM" id="SSF48371">
    <property type="entry name" value="ARM repeat"/>
    <property type="match status" value="1"/>
</dbReference>
<dbReference type="EMBL" id="AFYH01169910">
    <property type="status" value="NOT_ANNOTATED_CDS"/>
    <property type="molecule type" value="Genomic_DNA"/>
</dbReference>
<dbReference type="PANTHER" id="PTHR34258:SF1">
    <property type="entry name" value="ARMADILLO-LIKE HELICAL DOMAIN CONTAINING PROTEIN 1"/>
    <property type="match status" value="1"/>
</dbReference>
<sequence length="401" mass="45854">MLSIKEQEAVNRVMSFLQQWDHATKVQRTRILEDFINNSRGKNGPELEQDFAQVASLFLARLTAWLRLTYPHRDVLHKLYYKYYININFAHSHRYLIEFLEIGGVLTLLEILGLKQLKEEDKAEAIKLIQTVANAGRKYKELICESYEKLNHGKKLPLTHSSVTTSSVQKFIWGNVFNNPDLVTMKYMSFLARSAPCGLLPRVTRFSKPDPGTHRVGVQQSSQDRKCRLRSVARQKAIELIKDLMHHEVRAALLEGLAGLLKPSQDATKQLPKILTLGPRMSQLVECFPVFVQQAAATKAIGVLVRESSEIAEELIQLGAIPRLMRVMGNLCHADSQRLASLTLEQFVRMFPVVEEQVRMAMGETLFQLFMEKPEDLYMKMDSIQVEILLSNQVTIPRDIH</sequence>
<proteinExistence type="predicted"/>
<dbReference type="InterPro" id="IPR016024">
    <property type="entry name" value="ARM-type_fold"/>
</dbReference>
<gene>
    <name evidence="1" type="primary">ARMH1</name>
</gene>
<dbReference type="EMBL" id="AFYH01169911">
    <property type="status" value="NOT_ANNOTATED_CDS"/>
    <property type="molecule type" value="Genomic_DNA"/>
</dbReference>
<dbReference type="EMBL" id="AFYH01169912">
    <property type="status" value="NOT_ANNOTATED_CDS"/>
    <property type="molecule type" value="Genomic_DNA"/>
</dbReference>